<dbReference type="Gene3D" id="3.30.990.10">
    <property type="entry name" value="Formiminotransferase, N-terminal subdomain"/>
    <property type="match status" value="1"/>
</dbReference>
<feature type="domain" description="Formiminotransferase C-terminal subdomain" evidence="8">
    <location>
        <begin position="181"/>
        <end position="295"/>
    </location>
</feature>
<dbReference type="eggNOG" id="arCOG05394">
    <property type="taxonomic scope" value="Archaea"/>
</dbReference>
<keyword evidence="4" id="KW-0963">Cytoplasm</keyword>
<dbReference type="Proteomes" id="UP000001017">
    <property type="component" value="Chromosome"/>
</dbReference>
<dbReference type="AlphaFoldDB" id="Q97CL1"/>
<evidence type="ECO:0000256" key="3">
    <source>
        <dbReference type="ARBA" id="ARBA00012252"/>
    </source>
</evidence>
<comment type="subcellular location">
    <subcellularLocation>
        <location evidence="1">Cytoplasm</location>
    </subcellularLocation>
</comment>
<dbReference type="InterPro" id="IPR051623">
    <property type="entry name" value="FTCD"/>
</dbReference>
<dbReference type="SMART" id="SM01221">
    <property type="entry name" value="FTCD"/>
    <property type="match status" value="1"/>
</dbReference>
<dbReference type="HOGENOM" id="CLU_040037_0_0_2"/>
<evidence type="ECO:0000256" key="5">
    <source>
        <dbReference type="ARBA" id="ARBA00022679"/>
    </source>
</evidence>
<evidence type="ECO:0000256" key="6">
    <source>
        <dbReference type="ARBA" id="ARBA00022808"/>
    </source>
</evidence>
<organism evidence="10 11">
    <name type="scientific">Thermoplasma volcanium (strain ATCC 51530 / DSM 4299 / JCM 9571 / NBRC 15438 / GSS1)</name>
    <dbReference type="NCBI Taxonomy" id="273116"/>
    <lineage>
        <taxon>Archaea</taxon>
        <taxon>Methanobacteriati</taxon>
        <taxon>Thermoplasmatota</taxon>
        <taxon>Thermoplasmata</taxon>
        <taxon>Thermoplasmatales</taxon>
        <taxon>Thermoplasmataceae</taxon>
        <taxon>Thermoplasma</taxon>
    </lineage>
</organism>
<dbReference type="UniPathway" id="UPA00379">
    <property type="reaction ID" value="UER00555"/>
</dbReference>
<evidence type="ECO:0000256" key="2">
    <source>
        <dbReference type="ARBA" id="ARBA00005082"/>
    </source>
</evidence>
<name>Q97CL1_THEVO</name>
<dbReference type="OrthoDB" id="56032at2157"/>
<dbReference type="PaxDb" id="273116-14324304"/>
<dbReference type="InterPro" id="IPR022384">
    <property type="entry name" value="FormiminoTrfase_cat_dom_sf"/>
</dbReference>
<keyword evidence="7" id="KW-0290">Folate-binding</keyword>
<reference evidence="10 11" key="2">
    <citation type="journal article" date="2000" name="Proc. Natl. Acad. Sci. U.S.A.">
        <title>Archaeal adaptation to higher temperatures revealed by genomic sequence of Thermoplasma volcanium.</title>
        <authorList>
            <person name="Kawashima T."/>
            <person name="Amano N."/>
            <person name="Koike H."/>
            <person name="Makino S."/>
            <person name="Higuchi S."/>
            <person name="Kawashima-Ohya Y."/>
            <person name="Watanabe K."/>
            <person name="Yamazaki M."/>
            <person name="Kanehori K."/>
            <person name="Kawamoto T."/>
            <person name="Nunoshiba T."/>
            <person name="Yamamoto Y."/>
            <person name="Aramaki H."/>
            <person name="Makino K."/>
            <person name="Suzuki M."/>
        </authorList>
    </citation>
    <scope>NUCLEOTIDE SEQUENCE [LARGE SCALE GENOMIC DNA]</scope>
    <source>
        <strain evidence="11">ATCC 51530 / DSM 4299 / JCM 9571 / NBRC 15438 / GSS1</strain>
    </source>
</reference>
<dbReference type="PANTHER" id="PTHR12234">
    <property type="entry name" value="FORMIMINOTRANSFERASE-CYCLODEAMINASE"/>
    <property type="match status" value="1"/>
</dbReference>
<dbReference type="GO" id="GO:0005737">
    <property type="term" value="C:cytoplasm"/>
    <property type="evidence" value="ECO:0007669"/>
    <property type="project" value="UniProtKB-SubCell"/>
</dbReference>
<evidence type="ECO:0000256" key="1">
    <source>
        <dbReference type="ARBA" id="ARBA00004496"/>
    </source>
</evidence>
<dbReference type="EMBL" id="BA000011">
    <property type="protein sequence ID" value="BAB59232.1"/>
    <property type="molecule type" value="Genomic_DNA"/>
</dbReference>
<dbReference type="GO" id="GO:0019556">
    <property type="term" value="P:L-histidine catabolic process to glutamate and formamide"/>
    <property type="evidence" value="ECO:0007669"/>
    <property type="project" value="UniProtKB-UniPathway"/>
</dbReference>
<protein>
    <recommendedName>
        <fullName evidence="3">glutamate formimidoyltransferase</fullName>
        <ecNumber evidence="3">2.1.2.5</ecNumber>
    </recommendedName>
</protein>
<dbReference type="SMART" id="SM01222">
    <property type="entry name" value="FTCD_N"/>
    <property type="match status" value="1"/>
</dbReference>
<dbReference type="SUPFAM" id="SSF55116">
    <property type="entry name" value="Formiminotransferase domain of formiminotransferase-cyclodeaminase"/>
    <property type="match status" value="2"/>
</dbReference>
<keyword evidence="5" id="KW-0808">Transferase</keyword>
<proteinExistence type="predicted"/>
<dbReference type="Pfam" id="PF02971">
    <property type="entry name" value="FTCD"/>
    <property type="match status" value="1"/>
</dbReference>
<dbReference type="InterPro" id="IPR012886">
    <property type="entry name" value="Formiminotransferase_N"/>
</dbReference>
<dbReference type="InterPro" id="IPR037070">
    <property type="entry name" value="Formiminotransferase_C_sf"/>
</dbReference>
<evidence type="ECO:0000313" key="10">
    <source>
        <dbReference type="EMBL" id="BAB59232.1"/>
    </source>
</evidence>
<evidence type="ECO:0000256" key="7">
    <source>
        <dbReference type="ARBA" id="ARBA00022954"/>
    </source>
</evidence>
<evidence type="ECO:0000259" key="9">
    <source>
        <dbReference type="SMART" id="SM01222"/>
    </source>
</evidence>
<dbReference type="KEGG" id="tvo:TVG0092631"/>
<dbReference type="GO" id="GO:0005542">
    <property type="term" value="F:folic acid binding"/>
    <property type="evidence" value="ECO:0007669"/>
    <property type="project" value="UniProtKB-KW"/>
</dbReference>
<reference evidence="10 11" key="1">
    <citation type="journal article" date="1999" name="Proc. Jpn. Acad.">
        <title>Determination of the complete genomic DNA sequence of Thermoplasma volvanium GSS1.</title>
        <authorList>
            <person name="Kawashima T."/>
            <person name="Yamamoto Y."/>
            <person name="Aramaki H."/>
            <person name="Nunoshiba T."/>
            <person name="Kawamoto T."/>
            <person name="Watanabe K."/>
            <person name="Yamazaki M."/>
            <person name="Kanehori K."/>
            <person name="Amano N."/>
            <person name="Ohya Y."/>
            <person name="Makino K."/>
            <person name="Suzuki M."/>
        </authorList>
    </citation>
    <scope>NUCLEOTIDE SEQUENCE [LARGE SCALE GENOMIC DNA]</scope>
    <source>
        <strain evidence="11">ATCC 51530 / DSM 4299 / JCM 9571 / NBRC 15438 / GSS1</strain>
    </source>
</reference>
<evidence type="ECO:0000313" key="11">
    <source>
        <dbReference type="Proteomes" id="UP000001017"/>
    </source>
</evidence>
<comment type="pathway">
    <text evidence="2">Amino-acid degradation; L-histidine degradation into L-glutamate; L-glutamate from N-formimidoyl-L-glutamate (transferase route): step 1/1.</text>
</comment>
<dbReference type="GO" id="GO:0030409">
    <property type="term" value="F:glutamate formimidoyltransferase activity"/>
    <property type="evidence" value="ECO:0007669"/>
    <property type="project" value="UniProtKB-EC"/>
</dbReference>
<evidence type="ECO:0000259" key="8">
    <source>
        <dbReference type="SMART" id="SM01221"/>
    </source>
</evidence>
<dbReference type="Pfam" id="PF07837">
    <property type="entry name" value="FTCD_N"/>
    <property type="match status" value="1"/>
</dbReference>
<dbReference type="PANTHER" id="PTHR12234:SF8">
    <property type="entry name" value="FORMIMINOTRANSFERASE-CYCLODEAMINASE"/>
    <property type="match status" value="1"/>
</dbReference>
<keyword evidence="11" id="KW-1185">Reference proteome</keyword>
<feature type="domain" description="Formiminotransferase N-terminal subdomain" evidence="9">
    <location>
        <begin position="2"/>
        <end position="180"/>
    </location>
</feature>
<dbReference type="STRING" id="273116.gene:9380858"/>
<dbReference type="EC" id="2.1.2.5" evidence="3"/>
<gene>
    <name evidence="10" type="ORF">TVG0092631</name>
</gene>
<dbReference type="Gene3D" id="3.30.70.670">
    <property type="entry name" value="Formiminotransferase, C-terminal subdomain"/>
    <property type="match status" value="1"/>
</dbReference>
<dbReference type="InterPro" id="IPR013802">
    <property type="entry name" value="Formiminotransferase_C"/>
</dbReference>
<accession>Q97CL1</accession>
<dbReference type="RefSeq" id="WP_010916347.1">
    <property type="nucleotide sequence ID" value="NC_002689.2"/>
</dbReference>
<dbReference type="InterPro" id="IPR037064">
    <property type="entry name" value="Formiminotransferase_N_sf"/>
</dbReference>
<sequence>MTLIECVPNFSEGRDKSKVDQIKSAISAIPTVRILDVEMDSNHNRSVITFVCDDGKAVEAAFAGIKKAAELIDMDKHTGEHPRFGAADVIPFVPLDDTKMSRCVQLARELGKRVGDELNIPVFLYAEAATRPERADLAAIRNKSFQYEQLKGAIKEEKWKPDFGPSEVGKAGASIIGARDFLIAYNVNLNISDVEIGKKIASALRARDGGLTFVKALAFYLKDRNIVQISMNLTNFRKTPIYRAYELVKLEASRYGAYPIESEIVGLVPEQALIDAAKFYLQLNGFDEHNLIERKINENVSE</sequence>
<dbReference type="NCBIfam" id="TIGR02024">
    <property type="entry name" value="FtcD"/>
    <property type="match status" value="1"/>
</dbReference>
<keyword evidence="6" id="KW-0369">Histidine metabolism</keyword>
<dbReference type="GO" id="GO:0019557">
    <property type="term" value="P:L-histidine catabolic process to glutamate and formate"/>
    <property type="evidence" value="ECO:0007669"/>
    <property type="project" value="UniProtKB-UniPathway"/>
</dbReference>
<dbReference type="GeneID" id="1441577"/>
<evidence type="ECO:0000256" key="4">
    <source>
        <dbReference type="ARBA" id="ARBA00022490"/>
    </source>
</evidence>
<dbReference type="InterPro" id="IPR004227">
    <property type="entry name" value="Formiminotransferase_cat"/>
</dbReference>